<dbReference type="SUPFAM" id="SSF53756">
    <property type="entry name" value="UDP-Glycosyltransferase/glycogen phosphorylase"/>
    <property type="match status" value="1"/>
</dbReference>
<comment type="similarity">
    <text evidence="2">Belongs to the glycosyltransferase 28 family.</text>
</comment>
<evidence type="ECO:0000259" key="6">
    <source>
        <dbReference type="Pfam" id="PF06925"/>
    </source>
</evidence>
<feature type="domain" description="Diacylglycerol glucosyltransferase N-terminal" evidence="6">
    <location>
        <begin position="14"/>
        <end position="177"/>
    </location>
</feature>
<dbReference type="PANTHER" id="PTHR43025">
    <property type="entry name" value="MONOGALACTOSYLDIACYLGLYCEROL SYNTHASE"/>
    <property type="match status" value="1"/>
</dbReference>
<accession>A0ABS4EBH4</accession>
<evidence type="ECO:0000256" key="3">
    <source>
        <dbReference type="ARBA" id="ARBA00022676"/>
    </source>
</evidence>
<dbReference type="RefSeq" id="WP_209456718.1">
    <property type="nucleotide sequence ID" value="NZ_BAAACS010000002.1"/>
</dbReference>
<keyword evidence="3" id="KW-0328">Glycosyltransferase</keyword>
<dbReference type="InterPro" id="IPR009695">
    <property type="entry name" value="Diacylglyc_glucosyltr_N"/>
</dbReference>
<dbReference type="Gene3D" id="3.40.50.2000">
    <property type="entry name" value="Glycogen Phosphorylase B"/>
    <property type="match status" value="1"/>
</dbReference>
<evidence type="ECO:0000256" key="1">
    <source>
        <dbReference type="ARBA" id="ARBA00004370"/>
    </source>
</evidence>
<keyword evidence="4 7" id="KW-0808">Transferase</keyword>
<evidence type="ECO:0000256" key="2">
    <source>
        <dbReference type="ARBA" id="ARBA00006962"/>
    </source>
</evidence>
<evidence type="ECO:0000313" key="8">
    <source>
        <dbReference type="Proteomes" id="UP000767291"/>
    </source>
</evidence>
<name>A0ABS4EBH4_9FIRM</name>
<dbReference type="Pfam" id="PF06925">
    <property type="entry name" value="MGDG_synth"/>
    <property type="match status" value="1"/>
</dbReference>
<protein>
    <submittedName>
        <fullName evidence="7">UDP-N-acetylglucosamine:LPS N-acetylglucosamine transferase</fullName>
    </submittedName>
</protein>
<evidence type="ECO:0000313" key="7">
    <source>
        <dbReference type="EMBL" id="MBP1855274.1"/>
    </source>
</evidence>
<proteinExistence type="inferred from homology"/>
<evidence type="ECO:0000259" key="5">
    <source>
        <dbReference type="Pfam" id="PF04101"/>
    </source>
</evidence>
<comment type="subcellular location">
    <subcellularLocation>
        <location evidence="1">Membrane</location>
    </subcellularLocation>
</comment>
<dbReference type="Proteomes" id="UP000767291">
    <property type="component" value="Unassembled WGS sequence"/>
</dbReference>
<feature type="domain" description="Glycosyl transferase family 28 C-terminal" evidence="5">
    <location>
        <begin position="196"/>
        <end position="326"/>
    </location>
</feature>
<comment type="caution">
    <text evidence="7">The sequence shown here is derived from an EMBL/GenBank/DDBJ whole genome shotgun (WGS) entry which is preliminary data.</text>
</comment>
<keyword evidence="8" id="KW-1185">Reference proteome</keyword>
<dbReference type="PANTHER" id="PTHR43025:SF3">
    <property type="entry name" value="MONOGALACTOSYLDIACYLGLYCEROL SYNTHASE 1, CHLOROPLASTIC"/>
    <property type="match status" value="1"/>
</dbReference>
<gene>
    <name evidence="7" type="ORF">J2Z43_001667</name>
</gene>
<dbReference type="GO" id="GO:0016740">
    <property type="term" value="F:transferase activity"/>
    <property type="evidence" value="ECO:0007669"/>
    <property type="project" value="UniProtKB-KW"/>
</dbReference>
<organism evidence="7 8">
    <name type="scientific">Metaclostridioides mangenotii</name>
    <dbReference type="NCBI Taxonomy" id="1540"/>
    <lineage>
        <taxon>Bacteria</taxon>
        <taxon>Bacillati</taxon>
        <taxon>Bacillota</taxon>
        <taxon>Clostridia</taxon>
        <taxon>Peptostreptococcales</taxon>
        <taxon>Peptostreptococcaceae</taxon>
        <taxon>Metaclostridioides</taxon>
    </lineage>
</organism>
<dbReference type="InterPro" id="IPR050519">
    <property type="entry name" value="Glycosyltransf_28_UgtP"/>
</dbReference>
<dbReference type="InterPro" id="IPR007235">
    <property type="entry name" value="Glyco_trans_28_C"/>
</dbReference>
<dbReference type="EMBL" id="JAGGJX010000002">
    <property type="protein sequence ID" value="MBP1855274.1"/>
    <property type="molecule type" value="Genomic_DNA"/>
</dbReference>
<dbReference type="Pfam" id="PF04101">
    <property type="entry name" value="Glyco_tran_28_C"/>
    <property type="match status" value="1"/>
</dbReference>
<sequence>MKVLILTSKFGMGHLSASNSLAEEIEDLYFGSEAVVEDIFEYIMPEYTDTMYKAFNVLVNKGSKLYNLFYRFTENGKIDSTPFVFEHFLKKLDELLDEIKPTVIISTFPFCSQLVSKYKDKTGDKRPLLTCITDLSSHSEWLSKNTDCYLVADEYTKDELIEKGIDISKILVTGIPVRREFKNTDRKDKDQNEKNILIMGGGLGILPKLNKFYEDLNDLEGVKTTVITGNNEKMYYKLHSMYKNIEVLGYTNHVDKYMEDADLIITKPGGITLFETIHSELPLLVFSPFLLHEINNAAFILDKNIGRVLSKNPKEHIDNIKEIIYDDELLNTFKKNLKSIKEDLDDFRLIEMLDYLDSESQGECTRCI</sequence>
<evidence type="ECO:0000256" key="4">
    <source>
        <dbReference type="ARBA" id="ARBA00022679"/>
    </source>
</evidence>
<reference evidence="7 8" key="1">
    <citation type="submission" date="2021-03" db="EMBL/GenBank/DDBJ databases">
        <title>Genomic Encyclopedia of Type Strains, Phase IV (KMG-IV): sequencing the most valuable type-strain genomes for metagenomic binning, comparative biology and taxonomic classification.</title>
        <authorList>
            <person name="Goeker M."/>
        </authorList>
    </citation>
    <scope>NUCLEOTIDE SEQUENCE [LARGE SCALE GENOMIC DNA]</scope>
    <source>
        <strain evidence="7 8">DSM 1289</strain>
    </source>
</reference>